<dbReference type="EMBL" id="LMWY01000062">
    <property type="protein sequence ID" value="KUN92047.1"/>
    <property type="molecule type" value="Genomic_DNA"/>
</dbReference>
<organism evidence="1 2">
    <name type="scientific">Streptomyces caeruleatus</name>
    <dbReference type="NCBI Taxonomy" id="661399"/>
    <lineage>
        <taxon>Bacteria</taxon>
        <taxon>Bacillati</taxon>
        <taxon>Actinomycetota</taxon>
        <taxon>Actinomycetes</taxon>
        <taxon>Kitasatosporales</taxon>
        <taxon>Streptomycetaceae</taxon>
        <taxon>Streptomyces</taxon>
    </lineage>
</organism>
<reference evidence="1 2" key="1">
    <citation type="submission" date="2015-10" db="EMBL/GenBank/DDBJ databases">
        <title>Draft genome sequence of Streptomyces caeruleatus NRRL B-24802, type strain for the species Streptomyces caeruleatus.</title>
        <authorList>
            <person name="Ruckert C."/>
            <person name="Winkler A."/>
            <person name="Kalinowski J."/>
            <person name="Kampfer P."/>
            <person name="Glaeser S."/>
        </authorList>
    </citation>
    <scope>NUCLEOTIDE SEQUENCE [LARGE SCALE GENOMIC DNA]</scope>
    <source>
        <strain evidence="1 2">NRRL B-24802</strain>
    </source>
</reference>
<evidence type="ECO:0000313" key="2">
    <source>
        <dbReference type="Proteomes" id="UP000053429"/>
    </source>
</evidence>
<accession>A0A101TGN2</accession>
<evidence type="ECO:0008006" key="3">
    <source>
        <dbReference type="Google" id="ProtNLM"/>
    </source>
</evidence>
<keyword evidence="2" id="KW-1185">Reference proteome</keyword>
<dbReference type="OrthoDB" id="3628853at2"/>
<protein>
    <recommendedName>
        <fullName evidence="3">Head-to-tail adaptor</fullName>
    </recommendedName>
</protein>
<proteinExistence type="predicted"/>
<dbReference type="STRING" id="661399.AQJ67_41325"/>
<evidence type="ECO:0000313" key="1">
    <source>
        <dbReference type="EMBL" id="KUN92047.1"/>
    </source>
</evidence>
<dbReference type="AlphaFoldDB" id="A0A101TGN2"/>
<name>A0A101TGN2_9ACTN</name>
<comment type="caution">
    <text evidence="1">The sequence shown here is derived from an EMBL/GenBank/DDBJ whole genome shotgun (WGS) entry which is preliminary data.</text>
</comment>
<dbReference type="RefSeq" id="WP_062724895.1">
    <property type="nucleotide sequence ID" value="NZ_KQ948946.1"/>
</dbReference>
<dbReference type="Proteomes" id="UP000053429">
    <property type="component" value="Unassembled WGS sequence"/>
</dbReference>
<gene>
    <name evidence="1" type="ORF">AQJ67_41325</name>
</gene>
<sequence>MALDPLATLADLTTRGLDVTAEEEPVVETYLDVASTAVREAAGVPISQTTSTVVLEGPASEWLTLPGLPILSVASVELDGEAVADWRLRSHRLWRACGWSPDCGPSEVEVVQTHGLDPVPSDIVDLVCRITATALTDFRADPEGAGLAAADIRSERIGDYSVTYGDSGLITTMELPSYLRERLAARFGGGAAMVRFR</sequence>